<accession>A0ABQ3NYC3</accession>
<evidence type="ECO:0008006" key="4">
    <source>
        <dbReference type="Google" id="ProtNLM"/>
    </source>
</evidence>
<dbReference type="Proteomes" id="UP000660554">
    <property type="component" value="Unassembled WGS sequence"/>
</dbReference>
<organism evidence="2 3">
    <name type="scientific">Streptomyces virginiae</name>
    <name type="common">Streptomyces cinnamonensis</name>
    <dbReference type="NCBI Taxonomy" id="1961"/>
    <lineage>
        <taxon>Bacteria</taxon>
        <taxon>Bacillati</taxon>
        <taxon>Actinomycetota</taxon>
        <taxon>Actinomycetes</taxon>
        <taxon>Kitasatosporales</taxon>
        <taxon>Streptomycetaceae</taxon>
        <taxon>Streptomyces</taxon>
    </lineage>
</organism>
<evidence type="ECO:0000256" key="1">
    <source>
        <dbReference type="SAM" id="SignalP"/>
    </source>
</evidence>
<feature type="signal peptide" evidence="1">
    <location>
        <begin position="1"/>
        <end position="32"/>
    </location>
</feature>
<dbReference type="EMBL" id="BNDV01000017">
    <property type="protein sequence ID" value="GHI17782.1"/>
    <property type="molecule type" value="Genomic_DNA"/>
</dbReference>
<name>A0ABQ3NYC3_STRVG</name>
<keyword evidence="3" id="KW-1185">Reference proteome</keyword>
<dbReference type="GeneID" id="86958936"/>
<keyword evidence="1" id="KW-0732">Signal</keyword>
<proteinExistence type="predicted"/>
<protein>
    <recommendedName>
        <fullName evidence="4">Secreted protein</fullName>
    </recommendedName>
</protein>
<gene>
    <name evidence="2" type="ORF">Scinn_72450</name>
</gene>
<reference evidence="3" key="1">
    <citation type="submission" date="2020-09" db="EMBL/GenBank/DDBJ databases">
        <title>Whole genome shotgun sequence of Streptomyces cinnamonensis NBRC 15873.</title>
        <authorList>
            <person name="Komaki H."/>
            <person name="Tamura T."/>
        </authorList>
    </citation>
    <scope>NUCLEOTIDE SEQUENCE [LARGE SCALE GENOMIC DNA]</scope>
    <source>
        <strain evidence="3">NBRC 15873</strain>
    </source>
</reference>
<evidence type="ECO:0000313" key="2">
    <source>
        <dbReference type="EMBL" id="GHI17782.1"/>
    </source>
</evidence>
<evidence type="ECO:0000313" key="3">
    <source>
        <dbReference type="Proteomes" id="UP000660554"/>
    </source>
</evidence>
<feature type="chain" id="PRO_5046770407" description="Secreted protein" evidence="1">
    <location>
        <begin position="33"/>
        <end position="107"/>
    </location>
</feature>
<dbReference type="RefSeq" id="WP_030657843.1">
    <property type="nucleotide sequence ID" value="NZ_BMRU01000071.1"/>
</dbReference>
<sequence length="107" mass="10822">MASKSVRKAALALSAAALLGGLSVVPAGTASAASARSDASVAAPTCSKGKNQTNGWGQCRGSGSYLWKVRVWCTFGGSGESSTVSGAGKTYAYCSWGNVNDVEIVWL</sequence>
<comment type="caution">
    <text evidence="2">The sequence shown here is derived from an EMBL/GenBank/DDBJ whole genome shotgun (WGS) entry which is preliminary data.</text>
</comment>